<name>A0A9J7AS37_9PROT</name>
<dbReference type="CDD" id="cd06150">
    <property type="entry name" value="YjgF_YER057c_UK114_like_2"/>
    <property type="match status" value="1"/>
</dbReference>
<dbReference type="EMBL" id="CP102480">
    <property type="protein sequence ID" value="UUX50443.1"/>
    <property type="molecule type" value="Genomic_DNA"/>
</dbReference>
<dbReference type="InterPro" id="IPR035959">
    <property type="entry name" value="RutC-like_sf"/>
</dbReference>
<reference evidence="1" key="1">
    <citation type="submission" date="2022-08" db="EMBL/GenBank/DDBJ databases">
        <title>Nisaea acidiphila sp. nov., isolated from a marine algal debris and emended description of the genus Nisaea Urios et al. 2008.</title>
        <authorList>
            <person name="Kwon K."/>
        </authorList>
    </citation>
    <scope>NUCLEOTIDE SEQUENCE</scope>
    <source>
        <strain evidence="1">MEBiC11861</strain>
    </source>
</reference>
<evidence type="ECO:0000313" key="2">
    <source>
        <dbReference type="Proteomes" id="UP001060336"/>
    </source>
</evidence>
<dbReference type="RefSeq" id="WP_257769614.1">
    <property type="nucleotide sequence ID" value="NZ_CP102480.1"/>
</dbReference>
<organism evidence="1 2">
    <name type="scientific">Nisaea acidiphila</name>
    <dbReference type="NCBI Taxonomy" id="1862145"/>
    <lineage>
        <taxon>Bacteria</taxon>
        <taxon>Pseudomonadati</taxon>
        <taxon>Pseudomonadota</taxon>
        <taxon>Alphaproteobacteria</taxon>
        <taxon>Rhodospirillales</taxon>
        <taxon>Thalassobaculaceae</taxon>
        <taxon>Nisaea</taxon>
    </lineage>
</organism>
<dbReference type="PANTHER" id="PTHR47328">
    <property type="match status" value="1"/>
</dbReference>
<dbReference type="Proteomes" id="UP001060336">
    <property type="component" value="Chromosome"/>
</dbReference>
<protein>
    <submittedName>
        <fullName evidence="1">RidA family protein</fullName>
    </submittedName>
</protein>
<dbReference type="Gene3D" id="3.30.1330.40">
    <property type="entry name" value="RutC-like"/>
    <property type="match status" value="1"/>
</dbReference>
<evidence type="ECO:0000313" key="1">
    <source>
        <dbReference type="EMBL" id="UUX50443.1"/>
    </source>
</evidence>
<dbReference type="PANTHER" id="PTHR47328:SF1">
    <property type="entry name" value="RUTC FAMILY PROTEIN YOAB"/>
    <property type="match status" value="1"/>
</dbReference>
<dbReference type="InterPro" id="IPR006175">
    <property type="entry name" value="YjgF/YER057c/UK114"/>
</dbReference>
<proteinExistence type="predicted"/>
<dbReference type="InterPro" id="IPR035709">
    <property type="entry name" value="YoaB-like"/>
</dbReference>
<gene>
    <name evidence="1" type="ORF">NUH88_01850</name>
</gene>
<dbReference type="KEGG" id="naci:NUH88_01850"/>
<dbReference type="SUPFAM" id="SSF55298">
    <property type="entry name" value="YjgF-like"/>
    <property type="match status" value="1"/>
</dbReference>
<dbReference type="AlphaFoldDB" id="A0A9J7AS37"/>
<accession>A0A9J7AS37</accession>
<sequence length="117" mass="12442">MGITRYRTGERMSQVVVHGDTVYTAGQVAQNAPGASVADQTKDILAALDALLAEAGTDKSKLLTATIWLNSMDDFAEMNAVWDAWVVPGSTPCRACVESPRLASPKFTVEIMAIAAL</sequence>
<keyword evidence="2" id="KW-1185">Reference proteome</keyword>
<dbReference type="Pfam" id="PF01042">
    <property type="entry name" value="Ribonuc_L-PSP"/>
    <property type="match status" value="1"/>
</dbReference>